<organism evidence="1 2">
    <name type="scientific">Ditylenchus dipsaci</name>
    <dbReference type="NCBI Taxonomy" id="166011"/>
    <lineage>
        <taxon>Eukaryota</taxon>
        <taxon>Metazoa</taxon>
        <taxon>Ecdysozoa</taxon>
        <taxon>Nematoda</taxon>
        <taxon>Chromadorea</taxon>
        <taxon>Rhabditida</taxon>
        <taxon>Tylenchina</taxon>
        <taxon>Tylenchomorpha</taxon>
        <taxon>Sphaerularioidea</taxon>
        <taxon>Anguinidae</taxon>
        <taxon>Anguininae</taxon>
        <taxon>Ditylenchus</taxon>
    </lineage>
</organism>
<dbReference type="Proteomes" id="UP000887574">
    <property type="component" value="Unplaced"/>
</dbReference>
<reference evidence="2" key="1">
    <citation type="submission" date="2022-11" db="UniProtKB">
        <authorList>
            <consortium name="WormBaseParasite"/>
        </authorList>
    </citation>
    <scope>IDENTIFICATION</scope>
</reference>
<dbReference type="WBParaSite" id="jg567">
    <property type="protein sequence ID" value="jg567"/>
    <property type="gene ID" value="jg567"/>
</dbReference>
<proteinExistence type="predicted"/>
<protein>
    <submittedName>
        <fullName evidence="2">Uncharacterized protein</fullName>
    </submittedName>
</protein>
<evidence type="ECO:0000313" key="2">
    <source>
        <dbReference type="WBParaSite" id="jg567"/>
    </source>
</evidence>
<evidence type="ECO:0000313" key="1">
    <source>
        <dbReference type="Proteomes" id="UP000887574"/>
    </source>
</evidence>
<accession>A0A915EFZ6</accession>
<sequence length="90" mass="10329">MENSRFAGSLELRFTSLNPQYSTAPSLEPAIKNCSEIVINRQALELFYDSLQETRHFNQRELMCHSCPLCSEEAPSLPRRSMTSSYKIQV</sequence>
<keyword evidence="1" id="KW-1185">Reference proteome</keyword>
<dbReference type="AlphaFoldDB" id="A0A915EFZ6"/>
<name>A0A915EFZ6_9BILA</name>